<evidence type="ECO:0000256" key="2">
    <source>
        <dbReference type="ARBA" id="ARBA00022737"/>
    </source>
</evidence>
<keyword evidence="1" id="KW-0430">Lectin</keyword>
<dbReference type="GO" id="GO:0030246">
    <property type="term" value="F:carbohydrate binding"/>
    <property type="evidence" value="ECO:0007669"/>
    <property type="project" value="UniProtKB-KW"/>
</dbReference>
<evidence type="ECO:0000313" key="4">
    <source>
        <dbReference type="Ensembl" id="ENSSANP00000065994.1"/>
    </source>
</evidence>
<dbReference type="Pfam" id="PF02140">
    <property type="entry name" value="SUEL_Lectin"/>
    <property type="match status" value="1"/>
</dbReference>
<accession>A0A671Q7N2</accession>
<dbReference type="Gene3D" id="2.60.120.740">
    <property type="match status" value="1"/>
</dbReference>
<evidence type="ECO:0000259" key="3">
    <source>
        <dbReference type="PROSITE" id="PS50228"/>
    </source>
</evidence>
<evidence type="ECO:0000256" key="1">
    <source>
        <dbReference type="ARBA" id="ARBA00022734"/>
    </source>
</evidence>
<sequence length="166" mass="19111">MFSFSFLFFSLFFSFLLFFLFLQFSPPGFQPRSFVLMSATPDKIRLEREGVYLPIVILLDLHYNRLYISCAFYGRRIPSPYLCPHTNPNITEENTDCISTTAIQVSLILMSECQDRQECQIPVVSPVFGQDLCPETSKYIIVSYKCKPGETPLFEVSWQDKLLCAG</sequence>
<dbReference type="InterPro" id="IPR043159">
    <property type="entry name" value="Lectin_gal-bd_sf"/>
</dbReference>
<dbReference type="Proteomes" id="UP000472260">
    <property type="component" value="Unassembled WGS sequence"/>
</dbReference>
<dbReference type="InterPro" id="IPR000922">
    <property type="entry name" value="Lectin_gal-bd_dom"/>
</dbReference>
<dbReference type="Ensembl" id="ENSSANT00000070151.1">
    <property type="protein sequence ID" value="ENSSANP00000065994.1"/>
    <property type="gene ID" value="ENSSANG00000032915.1"/>
</dbReference>
<reference evidence="4" key="2">
    <citation type="submission" date="2025-09" db="UniProtKB">
        <authorList>
            <consortium name="Ensembl"/>
        </authorList>
    </citation>
    <scope>IDENTIFICATION</scope>
</reference>
<evidence type="ECO:0000313" key="5">
    <source>
        <dbReference type="Proteomes" id="UP000472260"/>
    </source>
</evidence>
<name>A0A671Q7N2_9TELE</name>
<organism evidence="4 5">
    <name type="scientific">Sinocyclocheilus anshuiensis</name>
    <dbReference type="NCBI Taxonomy" id="1608454"/>
    <lineage>
        <taxon>Eukaryota</taxon>
        <taxon>Metazoa</taxon>
        <taxon>Chordata</taxon>
        <taxon>Craniata</taxon>
        <taxon>Vertebrata</taxon>
        <taxon>Euteleostomi</taxon>
        <taxon>Actinopterygii</taxon>
        <taxon>Neopterygii</taxon>
        <taxon>Teleostei</taxon>
        <taxon>Ostariophysi</taxon>
        <taxon>Cypriniformes</taxon>
        <taxon>Cyprinidae</taxon>
        <taxon>Cyprininae</taxon>
        <taxon>Sinocyclocheilus</taxon>
    </lineage>
</organism>
<dbReference type="PROSITE" id="PS50228">
    <property type="entry name" value="SUEL_LECTIN"/>
    <property type="match status" value="1"/>
</dbReference>
<dbReference type="PANTHER" id="PTHR46780">
    <property type="entry name" value="PROTEIN EVA-1"/>
    <property type="match status" value="1"/>
</dbReference>
<keyword evidence="5" id="KW-1185">Reference proteome</keyword>
<reference evidence="4" key="1">
    <citation type="submission" date="2025-08" db="UniProtKB">
        <authorList>
            <consortium name="Ensembl"/>
        </authorList>
    </citation>
    <scope>IDENTIFICATION</scope>
</reference>
<proteinExistence type="predicted"/>
<feature type="domain" description="SUEL-type lectin" evidence="3">
    <location>
        <begin position="68"/>
        <end position="147"/>
    </location>
</feature>
<dbReference type="AlphaFoldDB" id="A0A671Q7N2"/>
<keyword evidence="2" id="KW-0677">Repeat</keyword>
<protein>
    <recommendedName>
        <fullName evidence="3">SUEL-type lectin domain-containing protein</fullName>
    </recommendedName>
</protein>